<evidence type="ECO:0000313" key="3">
    <source>
        <dbReference type="Proteomes" id="UP000265955"/>
    </source>
</evidence>
<evidence type="ECO:0000313" key="2">
    <source>
        <dbReference type="EMBL" id="RJF98845.1"/>
    </source>
</evidence>
<comment type="caution">
    <text evidence="2">The sequence shown here is derived from an EMBL/GenBank/DDBJ whole genome shotgun (WGS) entry which is preliminary data.</text>
</comment>
<evidence type="ECO:0000256" key="1">
    <source>
        <dbReference type="SAM" id="Phobius"/>
    </source>
</evidence>
<reference evidence="3" key="1">
    <citation type="submission" date="2018-09" db="EMBL/GenBank/DDBJ databases">
        <authorList>
            <person name="Zhu H."/>
        </authorList>
    </citation>
    <scope>NUCLEOTIDE SEQUENCE [LARGE SCALE GENOMIC DNA]</scope>
    <source>
        <strain evidence="3">K1R23-30</strain>
    </source>
</reference>
<dbReference type="EMBL" id="QYUO01000001">
    <property type="protein sequence ID" value="RJF98845.1"/>
    <property type="molecule type" value="Genomic_DNA"/>
</dbReference>
<organism evidence="2 3">
    <name type="scientific">Noviherbaspirillum saxi</name>
    <dbReference type="NCBI Taxonomy" id="2320863"/>
    <lineage>
        <taxon>Bacteria</taxon>
        <taxon>Pseudomonadati</taxon>
        <taxon>Pseudomonadota</taxon>
        <taxon>Betaproteobacteria</taxon>
        <taxon>Burkholderiales</taxon>
        <taxon>Oxalobacteraceae</taxon>
        <taxon>Noviherbaspirillum</taxon>
    </lineage>
</organism>
<accession>A0A3A3G9K3</accession>
<dbReference type="Proteomes" id="UP000265955">
    <property type="component" value="Unassembled WGS sequence"/>
</dbReference>
<dbReference type="Pfam" id="PF07963">
    <property type="entry name" value="N_methyl"/>
    <property type="match status" value="1"/>
</dbReference>
<dbReference type="OrthoDB" id="8759523at2"/>
<keyword evidence="1" id="KW-0812">Transmembrane</keyword>
<keyword evidence="3" id="KW-1185">Reference proteome</keyword>
<sequence>MSIKRQDGMTMIELIMAIVILGVGIAGVLSAFTTVVKSSADPMIRKQMLAIAEGMMEEITLQSFAATAPAPSITPGACPDRGTFNDIRDYHGMQTASGFCDTAGTPIPDLAAYNVAVAVNPAGGLNTVAGSGSIAGGNVLQITVTVTHGAESLELVGWRTNYAAGLPN</sequence>
<dbReference type="AlphaFoldDB" id="A0A3A3G9K3"/>
<keyword evidence="1" id="KW-1133">Transmembrane helix</keyword>
<dbReference type="NCBIfam" id="TIGR02532">
    <property type="entry name" value="IV_pilin_GFxxxE"/>
    <property type="match status" value="1"/>
</dbReference>
<keyword evidence="1" id="KW-0472">Membrane</keyword>
<protein>
    <submittedName>
        <fullName evidence="2">Prepilin-type N-terminal cleavage/methylation domain-containing protein</fullName>
    </submittedName>
</protein>
<dbReference type="RefSeq" id="WP_119768789.1">
    <property type="nucleotide sequence ID" value="NZ_QYUO01000001.1"/>
</dbReference>
<name>A0A3A3G9K3_9BURK</name>
<dbReference type="InterPro" id="IPR012902">
    <property type="entry name" value="N_methyl_site"/>
</dbReference>
<proteinExistence type="predicted"/>
<gene>
    <name evidence="2" type="ORF">D3871_10200</name>
</gene>
<feature type="transmembrane region" description="Helical" evidence="1">
    <location>
        <begin position="12"/>
        <end position="36"/>
    </location>
</feature>